<evidence type="ECO:0000313" key="2">
    <source>
        <dbReference type="Proteomes" id="UP001614394"/>
    </source>
</evidence>
<comment type="caution">
    <text evidence="1">The sequence shown here is derived from an EMBL/GenBank/DDBJ whole genome shotgun (WGS) entry which is preliminary data.</text>
</comment>
<evidence type="ECO:0000313" key="1">
    <source>
        <dbReference type="EMBL" id="MFI9102207.1"/>
    </source>
</evidence>
<keyword evidence="2" id="KW-1185">Reference proteome</keyword>
<accession>A0ABW8C8K8</accession>
<organism evidence="1 2">
    <name type="scientific">Streptomyces fildesensis</name>
    <dbReference type="NCBI Taxonomy" id="375757"/>
    <lineage>
        <taxon>Bacteria</taxon>
        <taxon>Bacillati</taxon>
        <taxon>Actinomycetota</taxon>
        <taxon>Actinomycetes</taxon>
        <taxon>Kitasatosporales</taxon>
        <taxon>Streptomycetaceae</taxon>
        <taxon>Streptomyces</taxon>
    </lineage>
</organism>
<name>A0ABW8C8K8_9ACTN</name>
<gene>
    <name evidence="1" type="ORF">ACIGXA_16940</name>
</gene>
<dbReference type="Proteomes" id="UP001614394">
    <property type="component" value="Unassembled WGS sequence"/>
</dbReference>
<sequence length="89" mass="9837">MTEFLWPRGADAEDTAAFEAWLDARGWEIDPTMFMAGVGGPAVQVRRIGETWQDGDDGLLILPGESVTFDAWRMSVIRTTGRGMLCRSS</sequence>
<protein>
    <submittedName>
        <fullName evidence="1">Uncharacterized protein</fullName>
    </submittedName>
</protein>
<dbReference type="EMBL" id="JBITYG010000004">
    <property type="protein sequence ID" value="MFI9102207.1"/>
    <property type="molecule type" value="Genomic_DNA"/>
</dbReference>
<proteinExistence type="predicted"/>
<reference evidence="1 2" key="1">
    <citation type="submission" date="2024-10" db="EMBL/GenBank/DDBJ databases">
        <title>The Natural Products Discovery Center: Release of the First 8490 Sequenced Strains for Exploring Actinobacteria Biosynthetic Diversity.</title>
        <authorList>
            <person name="Kalkreuter E."/>
            <person name="Kautsar S.A."/>
            <person name="Yang D."/>
            <person name="Bader C.D."/>
            <person name="Teijaro C.N."/>
            <person name="Fluegel L."/>
            <person name="Davis C.M."/>
            <person name="Simpson J.R."/>
            <person name="Lauterbach L."/>
            <person name="Steele A.D."/>
            <person name="Gui C."/>
            <person name="Meng S."/>
            <person name="Li G."/>
            <person name="Viehrig K."/>
            <person name="Ye F."/>
            <person name="Su P."/>
            <person name="Kiefer A.F."/>
            <person name="Nichols A."/>
            <person name="Cepeda A.J."/>
            <person name="Yan W."/>
            <person name="Fan B."/>
            <person name="Jiang Y."/>
            <person name="Adhikari A."/>
            <person name="Zheng C.-J."/>
            <person name="Schuster L."/>
            <person name="Cowan T.M."/>
            <person name="Smanski M.J."/>
            <person name="Chevrette M.G."/>
            <person name="De Carvalho L.P.S."/>
            <person name="Shen B."/>
        </authorList>
    </citation>
    <scope>NUCLEOTIDE SEQUENCE [LARGE SCALE GENOMIC DNA]</scope>
    <source>
        <strain evidence="1 2">NPDC053399</strain>
    </source>
</reference>
<dbReference type="RefSeq" id="WP_250992416.1">
    <property type="nucleotide sequence ID" value="NZ_JBITYG010000004.1"/>
</dbReference>